<reference evidence="2 3" key="1">
    <citation type="submission" date="2018-01" db="EMBL/GenBank/DDBJ databases">
        <title>Whole genome analyses suggest that Burkholderia sensu lato contains two further novel genera in the rhizoxinica-symbiotica group Mycetohabitans gen. nov., and Trinickia gen. nov.: implications for the evolution of diazotrophy and nodulation in the Burkholderiaceae.</title>
        <authorList>
            <person name="Estrada-de los Santos P."/>
            <person name="Palmer M."/>
            <person name="Chavez-Ramirez B."/>
            <person name="Beukes C."/>
            <person name="Steenkamp E.T."/>
            <person name="Hirsch A.M."/>
            <person name="Manyaka P."/>
            <person name="Maluk M."/>
            <person name="Lafos M."/>
            <person name="Crook M."/>
            <person name="Gross E."/>
            <person name="Simon M.F."/>
            <person name="Bueno dos Reis Junior F."/>
            <person name="Poole P.S."/>
            <person name="Venter S.N."/>
            <person name="James E.K."/>
        </authorList>
    </citation>
    <scope>NUCLEOTIDE SEQUENCE [LARGE SCALE GENOMIC DNA]</scope>
    <source>
        <strain evidence="2 3">GP25-8</strain>
    </source>
</reference>
<dbReference type="EMBL" id="PNYB01000005">
    <property type="protein sequence ID" value="PMS26161.1"/>
    <property type="molecule type" value="Genomic_DNA"/>
</dbReference>
<evidence type="ECO:0000313" key="3">
    <source>
        <dbReference type="Proteomes" id="UP000235347"/>
    </source>
</evidence>
<evidence type="ECO:0000256" key="1">
    <source>
        <dbReference type="SAM" id="MobiDB-lite"/>
    </source>
</evidence>
<gene>
    <name evidence="2" type="ORF">C0Z19_07985</name>
</gene>
<dbReference type="Proteomes" id="UP000235347">
    <property type="component" value="Unassembled WGS sequence"/>
</dbReference>
<proteinExistence type="predicted"/>
<evidence type="ECO:0000313" key="2">
    <source>
        <dbReference type="EMBL" id="PMS26161.1"/>
    </source>
</evidence>
<dbReference type="InterPro" id="IPR047706">
    <property type="entry name" value="BCAM0308-like"/>
</dbReference>
<comment type="caution">
    <text evidence="2">The sequence shown here is derived from an EMBL/GenBank/DDBJ whole genome shotgun (WGS) entry which is preliminary data.</text>
</comment>
<feature type="region of interest" description="Disordered" evidence="1">
    <location>
        <begin position="1"/>
        <end position="21"/>
    </location>
</feature>
<name>A0A2N7W9T9_9BURK</name>
<dbReference type="RefSeq" id="WP_102609256.1">
    <property type="nucleotide sequence ID" value="NZ_CADIKD010000008.1"/>
</dbReference>
<sequence>MSEHTRPFKPGEHKPVYPGLENDPYALRGKLPEPSACPTCGAVYENGRWQWLSRPQDAKEVVCTACRRTAEHMPAGYVYIEGSFANDHRAEVLGLINHHAARAKTEHPMQRVMSIDTADDKTVVTTTDVHLARDLGSALQSAFQGTLDLKYSDDEHLVRAYWQR</sequence>
<accession>A0A2N7W9T9</accession>
<keyword evidence="3" id="KW-1185">Reference proteome</keyword>
<organism evidence="2 3">
    <name type="scientific">Trinickia soli</name>
    <dbReference type="NCBI Taxonomy" id="380675"/>
    <lineage>
        <taxon>Bacteria</taxon>
        <taxon>Pseudomonadati</taxon>
        <taxon>Pseudomonadota</taxon>
        <taxon>Betaproteobacteria</taxon>
        <taxon>Burkholderiales</taxon>
        <taxon>Burkholderiaceae</taxon>
        <taxon>Trinickia</taxon>
    </lineage>
</organism>
<protein>
    <submittedName>
        <fullName evidence="2">ATPase</fullName>
    </submittedName>
</protein>
<dbReference type="NCBIfam" id="NF040826">
    <property type="entry name" value="lxa_BCAM0308"/>
    <property type="match status" value="1"/>
</dbReference>
<dbReference type="AlphaFoldDB" id="A0A2N7W9T9"/>
<feature type="compositionally biased region" description="Basic and acidic residues" evidence="1">
    <location>
        <begin position="1"/>
        <end position="15"/>
    </location>
</feature>